<dbReference type="AlphaFoldDB" id="A0A1G6B1W5"/>
<sequence length="382" mass="42790">MANFTTVALKPHEEIKCTDKENFFEVLSSIEEQEYYKEVPCDSLSVIGRENAPLIYLGEEKRYGANYEEDVKTNLFRNTLSSTGIFVDEIGVEERGLFSLAKRCGAHCEMVMNTESSKMVDVLPNEQRGKLLALGASLHHDTVKVFVSNGMIYFVGSNAYLPLKVSKGVNLALDVCQKEFEDSFFKFGYISHDMAMVDIGVDSDLRFDFEERLKEKKVIGADSEVSFTFRMTTSNIGNYKMAARLMVSIGKVLIPISKEKGIKHIVTKENPWTKLKNEWSKVGSLIKEFEDEMEGLGNTDIKHPQGCLYHALRAVKCPTNEAMVLAKAYSPSGDVTAIDIYLSVAEYANSLPYSGRFLDALELTAGLAKSNFKTFDKVLNED</sequence>
<protein>
    <submittedName>
        <fullName evidence="1">Uncharacterized protein</fullName>
    </submittedName>
</protein>
<evidence type="ECO:0000313" key="1">
    <source>
        <dbReference type="EMBL" id="SDB14657.1"/>
    </source>
</evidence>
<keyword evidence="2" id="KW-1185">Reference proteome</keyword>
<evidence type="ECO:0000313" key="2">
    <source>
        <dbReference type="Proteomes" id="UP000199228"/>
    </source>
</evidence>
<reference evidence="1 2" key="1">
    <citation type="submission" date="2016-10" db="EMBL/GenBank/DDBJ databases">
        <authorList>
            <person name="de Groot N.N."/>
        </authorList>
    </citation>
    <scope>NUCLEOTIDE SEQUENCE [LARGE SCALE GENOMIC DNA]</scope>
    <source>
        <strain evidence="1 2">DSM 3217</strain>
    </source>
</reference>
<proteinExistence type="predicted"/>
<dbReference type="EMBL" id="FMXR01000008">
    <property type="protein sequence ID" value="SDB14657.1"/>
    <property type="molecule type" value="Genomic_DNA"/>
</dbReference>
<dbReference type="STRING" id="1732.SAMN02910417_01065"/>
<organism evidence="1 2">
    <name type="scientific">Eubacterium oxidoreducens</name>
    <dbReference type="NCBI Taxonomy" id="1732"/>
    <lineage>
        <taxon>Bacteria</taxon>
        <taxon>Bacillati</taxon>
        <taxon>Bacillota</taxon>
        <taxon>Clostridia</taxon>
        <taxon>Eubacteriales</taxon>
        <taxon>Eubacteriaceae</taxon>
        <taxon>Eubacterium</taxon>
    </lineage>
</organism>
<name>A0A1G6B1W5_EUBOX</name>
<dbReference type="RefSeq" id="WP_090172999.1">
    <property type="nucleotide sequence ID" value="NZ_FMXR01000008.1"/>
</dbReference>
<gene>
    <name evidence="1" type="ORF">SAMN02910417_01065</name>
</gene>
<accession>A0A1G6B1W5</accession>
<dbReference type="Proteomes" id="UP000199228">
    <property type="component" value="Unassembled WGS sequence"/>
</dbReference>